<comment type="caution">
    <text evidence="3">The sequence shown here is derived from an EMBL/GenBank/DDBJ whole genome shotgun (WGS) entry which is preliminary data.</text>
</comment>
<protein>
    <submittedName>
        <fullName evidence="3">Uncharacterized protein</fullName>
    </submittedName>
</protein>
<sequence>MGGKRKLVERNGEKVGRKSGHFVSPQIGKIRREKKRKETKQLLKRLICPYTNAVIPILPLKLTFGRNCVYHQSFRVVHIYIETKRQRATWFAVCSSANGTQILSLSLFSSIHICNIIIIFANFNLEYLYITV</sequence>
<evidence type="ECO:0000256" key="2">
    <source>
        <dbReference type="SAM" id="Phobius"/>
    </source>
</evidence>
<dbReference type="AlphaFoldDB" id="A0AAP0R9R6"/>
<keyword evidence="2" id="KW-0812">Transmembrane</keyword>
<gene>
    <name evidence="3" type="ORF">L1049_018213</name>
</gene>
<proteinExistence type="predicted"/>
<feature type="region of interest" description="Disordered" evidence="1">
    <location>
        <begin position="1"/>
        <end position="20"/>
    </location>
</feature>
<name>A0AAP0R9R6_LIQFO</name>
<reference evidence="3 4" key="1">
    <citation type="journal article" date="2024" name="Plant J.">
        <title>Genome sequences and population genomics reveal climatic adaptation and genomic divergence between two closely related sweetgum species.</title>
        <authorList>
            <person name="Xu W.Q."/>
            <person name="Ren C.Q."/>
            <person name="Zhang X.Y."/>
            <person name="Comes H.P."/>
            <person name="Liu X.H."/>
            <person name="Li Y.G."/>
            <person name="Kettle C.J."/>
            <person name="Jalonen R."/>
            <person name="Gaisberger H."/>
            <person name="Ma Y.Z."/>
            <person name="Qiu Y.X."/>
        </authorList>
    </citation>
    <scope>NUCLEOTIDE SEQUENCE [LARGE SCALE GENOMIC DNA]</scope>
    <source>
        <strain evidence="3">Hangzhou</strain>
    </source>
</reference>
<feature type="transmembrane region" description="Helical" evidence="2">
    <location>
        <begin position="102"/>
        <end position="123"/>
    </location>
</feature>
<accession>A0AAP0R9R6</accession>
<dbReference type="EMBL" id="JBBPBK010000012">
    <property type="protein sequence ID" value="KAK9273403.1"/>
    <property type="molecule type" value="Genomic_DNA"/>
</dbReference>
<keyword evidence="2" id="KW-0472">Membrane</keyword>
<feature type="compositionally biased region" description="Basic and acidic residues" evidence="1">
    <location>
        <begin position="1"/>
        <end position="16"/>
    </location>
</feature>
<keyword evidence="2" id="KW-1133">Transmembrane helix</keyword>
<organism evidence="3 4">
    <name type="scientific">Liquidambar formosana</name>
    <name type="common">Formosan gum</name>
    <dbReference type="NCBI Taxonomy" id="63359"/>
    <lineage>
        <taxon>Eukaryota</taxon>
        <taxon>Viridiplantae</taxon>
        <taxon>Streptophyta</taxon>
        <taxon>Embryophyta</taxon>
        <taxon>Tracheophyta</taxon>
        <taxon>Spermatophyta</taxon>
        <taxon>Magnoliopsida</taxon>
        <taxon>eudicotyledons</taxon>
        <taxon>Gunneridae</taxon>
        <taxon>Pentapetalae</taxon>
        <taxon>Saxifragales</taxon>
        <taxon>Altingiaceae</taxon>
        <taxon>Liquidambar</taxon>
    </lineage>
</organism>
<evidence type="ECO:0000256" key="1">
    <source>
        <dbReference type="SAM" id="MobiDB-lite"/>
    </source>
</evidence>
<evidence type="ECO:0000313" key="3">
    <source>
        <dbReference type="EMBL" id="KAK9273403.1"/>
    </source>
</evidence>
<dbReference type="Proteomes" id="UP001415857">
    <property type="component" value="Unassembled WGS sequence"/>
</dbReference>
<keyword evidence="4" id="KW-1185">Reference proteome</keyword>
<evidence type="ECO:0000313" key="4">
    <source>
        <dbReference type="Proteomes" id="UP001415857"/>
    </source>
</evidence>